<accession>A0ACC2W2H8</accession>
<sequence length="319" mass="34670">MSKRRLPHGRITETEGGATPDAKASKPIPRKRQKTTVSASPVKRVKRSSSTSADDELVTVDDAWIDWPAPRAAIERAREFLVDISKAQRRVLLLPDKDADGLTAGYVCQKTLELLGLPASNIFVHVLSKGTNVHSESEIEGIERLVENHDIDRVIILDQGSRPGPVVRNLKDGLGAVLLIDHHQSDESIVSHADDGFVNKASLIALLKSYGDKVDGFKDRVGDNFARGHNEATGGIIRRVSVLKLRRGSFSHGASCLSIQEEFEKLLLAMGIDENKARGTTKRAATKTGKGKIIDPKQSNGIKDFFKVAPPVAATQPGQ</sequence>
<organism evidence="1 2">
    <name type="scientific">Naganishia cerealis</name>
    <dbReference type="NCBI Taxonomy" id="610337"/>
    <lineage>
        <taxon>Eukaryota</taxon>
        <taxon>Fungi</taxon>
        <taxon>Dikarya</taxon>
        <taxon>Basidiomycota</taxon>
        <taxon>Agaricomycotina</taxon>
        <taxon>Tremellomycetes</taxon>
        <taxon>Filobasidiales</taxon>
        <taxon>Filobasidiaceae</taxon>
        <taxon>Naganishia</taxon>
    </lineage>
</organism>
<protein>
    <submittedName>
        <fullName evidence="1">Uncharacterized protein</fullName>
    </submittedName>
</protein>
<name>A0ACC2W2H8_9TREE</name>
<evidence type="ECO:0000313" key="1">
    <source>
        <dbReference type="EMBL" id="KAJ9105576.1"/>
    </source>
</evidence>
<dbReference type="Proteomes" id="UP001241377">
    <property type="component" value="Unassembled WGS sequence"/>
</dbReference>
<gene>
    <name evidence="1" type="ORF">QFC19_003558</name>
</gene>
<keyword evidence="2" id="KW-1185">Reference proteome</keyword>
<comment type="caution">
    <text evidence="1">The sequence shown here is derived from an EMBL/GenBank/DDBJ whole genome shotgun (WGS) entry which is preliminary data.</text>
</comment>
<reference evidence="1" key="1">
    <citation type="submission" date="2023-04" db="EMBL/GenBank/DDBJ databases">
        <title>Draft Genome sequencing of Naganishia species isolated from polar environments using Oxford Nanopore Technology.</title>
        <authorList>
            <person name="Leo P."/>
            <person name="Venkateswaran K."/>
        </authorList>
    </citation>
    <scope>NUCLEOTIDE SEQUENCE</scope>
    <source>
        <strain evidence="1">MNA-CCFEE 5261</strain>
    </source>
</reference>
<evidence type="ECO:0000313" key="2">
    <source>
        <dbReference type="Proteomes" id="UP001241377"/>
    </source>
</evidence>
<proteinExistence type="predicted"/>
<dbReference type="EMBL" id="JASBWR010000034">
    <property type="protein sequence ID" value="KAJ9105576.1"/>
    <property type="molecule type" value="Genomic_DNA"/>
</dbReference>